<dbReference type="InterPro" id="IPR036179">
    <property type="entry name" value="Ig-like_dom_sf"/>
</dbReference>
<evidence type="ECO:0000256" key="3">
    <source>
        <dbReference type="ARBA" id="ARBA00022692"/>
    </source>
</evidence>
<dbReference type="CDD" id="cd00096">
    <property type="entry name" value="Ig"/>
    <property type="match status" value="1"/>
</dbReference>
<keyword evidence="5" id="KW-0677">Repeat</keyword>
<sequence length="499" mass="54042">MAPLPLSVNLQPSPVLSLYKKKERDEGEAYTDSSFTVQWVLLGVPGQGNFGSVLSEPAGSVVSTRPKLSRPMAPVISALLSLLLTFTTAKAFGIEDIVPGHKVVAQIGHQPGEPSKEKAVMVDIYSFPSDPVIELTSPLILGEPASVTCSVPKVYPSEQLKITLLKGKITAEKEFFQDPHTKSLQTKNHKINFIPMEEDFGKEIICKAELPLEEMALKPRLSTHVMEINYGPRNTQIVALQGNTILEGEALTLTCMTESHPKASFAWKKQLPDGISQNITEKYNLFIPNPQASDSGTYICEVTNEVTSVVERRSLYISVQAFSTAASTLTTSSETTTLTIPSETTTLTTSSETTALTTPSETTTSFTSDAASETTKSVTSHAMLKTFMSTTSEIAAPELITISTSHTAPKIITSVTLLATLKNNTVVYPVDVSDDDRNNTEEIIIIARVEELDYATPVIIVVSCLATVAGPTAAIFIYIFRKMKINGSYSLADSLKPNI</sequence>
<keyword evidence="16" id="KW-1185">Reference proteome</keyword>
<reference evidence="15 16" key="1">
    <citation type="journal article" date="2024" name="Proc. Natl. Acad. Sci. U.S.A.">
        <title>The genetic regulatory architecture and epigenomic basis for age-related changes in rattlesnake venom.</title>
        <authorList>
            <person name="Hogan M.P."/>
            <person name="Holding M.L."/>
            <person name="Nystrom G.S."/>
            <person name="Colston T.J."/>
            <person name="Bartlett D.A."/>
            <person name="Mason A.J."/>
            <person name="Ellsworth S.A."/>
            <person name="Rautsaw R.M."/>
            <person name="Lawrence K.C."/>
            <person name="Strickland J.L."/>
            <person name="He B."/>
            <person name="Fraser P."/>
            <person name="Margres M.J."/>
            <person name="Gilbert D.M."/>
            <person name="Gibbs H.L."/>
            <person name="Parkinson C.L."/>
            <person name="Rokyta D.R."/>
        </authorList>
    </citation>
    <scope>NUCLEOTIDE SEQUENCE [LARGE SCALE GENOMIC DNA]</scope>
    <source>
        <strain evidence="15">DRR0105</strain>
    </source>
</reference>
<dbReference type="InterPro" id="IPR003987">
    <property type="entry name" value="ICAM_VCAM_N"/>
</dbReference>
<evidence type="ECO:0000259" key="14">
    <source>
        <dbReference type="PROSITE" id="PS50835"/>
    </source>
</evidence>
<dbReference type="PROSITE" id="PS50835">
    <property type="entry name" value="IG_LIKE"/>
    <property type="match status" value="1"/>
</dbReference>
<evidence type="ECO:0000256" key="13">
    <source>
        <dbReference type="SAM" id="Phobius"/>
    </source>
</evidence>
<accession>A0AAW1BP80</accession>
<name>A0AAW1BP80_CROAD</name>
<dbReference type="SUPFAM" id="SSF48726">
    <property type="entry name" value="Immunoglobulin"/>
    <property type="match status" value="2"/>
</dbReference>
<feature type="transmembrane region" description="Helical" evidence="13">
    <location>
        <begin position="458"/>
        <end position="480"/>
    </location>
</feature>
<evidence type="ECO:0000256" key="1">
    <source>
        <dbReference type="ARBA" id="ARBA00004251"/>
    </source>
</evidence>
<dbReference type="GO" id="GO:0005178">
    <property type="term" value="F:integrin binding"/>
    <property type="evidence" value="ECO:0007669"/>
    <property type="project" value="InterPro"/>
</dbReference>
<evidence type="ECO:0000256" key="10">
    <source>
        <dbReference type="ARBA" id="ARBA00023180"/>
    </source>
</evidence>
<dbReference type="PANTHER" id="PTHR13771:SF14">
    <property type="entry name" value="VASCULAR CELL ADHESION PROTEIN 1"/>
    <property type="match status" value="1"/>
</dbReference>
<keyword evidence="11" id="KW-0393">Immunoglobulin domain</keyword>
<evidence type="ECO:0000256" key="6">
    <source>
        <dbReference type="ARBA" id="ARBA00022889"/>
    </source>
</evidence>
<dbReference type="PANTHER" id="PTHR13771">
    <property type="entry name" value="INTERCELLULAR ADHESION MOLECULE"/>
    <property type="match status" value="1"/>
</dbReference>
<feature type="region of interest" description="Disordered" evidence="12">
    <location>
        <begin position="344"/>
        <end position="369"/>
    </location>
</feature>
<dbReference type="InterPro" id="IPR007110">
    <property type="entry name" value="Ig-like_dom"/>
</dbReference>
<dbReference type="Gene3D" id="2.60.40.10">
    <property type="entry name" value="Immunoglobulins"/>
    <property type="match status" value="2"/>
</dbReference>
<keyword evidence="3 13" id="KW-0812">Transmembrane</keyword>
<evidence type="ECO:0000256" key="7">
    <source>
        <dbReference type="ARBA" id="ARBA00022989"/>
    </source>
</evidence>
<dbReference type="Proteomes" id="UP001474421">
    <property type="component" value="Unassembled WGS sequence"/>
</dbReference>
<dbReference type="Pfam" id="PF05790">
    <property type="entry name" value="C2-set"/>
    <property type="match status" value="1"/>
</dbReference>
<evidence type="ECO:0000256" key="11">
    <source>
        <dbReference type="ARBA" id="ARBA00023319"/>
    </source>
</evidence>
<keyword evidence="2" id="KW-1003">Cell membrane</keyword>
<keyword evidence="7 13" id="KW-1133">Transmembrane helix</keyword>
<dbReference type="SMART" id="SM00409">
    <property type="entry name" value="IG"/>
    <property type="match status" value="1"/>
</dbReference>
<comment type="caution">
    <text evidence="15">The sequence shown here is derived from an EMBL/GenBank/DDBJ whole genome shotgun (WGS) entry which is preliminary data.</text>
</comment>
<feature type="domain" description="Ig-like" evidence="14">
    <location>
        <begin position="232"/>
        <end position="316"/>
    </location>
</feature>
<evidence type="ECO:0000313" key="16">
    <source>
        <dbReference type="Proteomes" id="UP001474421"/>
    </source>
</evidence>
<evidence type="ECO:0000256" key="8">
    <source>
        <dbReference type="ARBA" id="ARBA00023136"/>
    </source>
</evidence>
<dbReference type="InterPro" id="IPR047012">
    <property type="entry name" value="ICAM_VCAM"/>
</dbReference>
<keyword evidence="8 13" id="KW-0472">Membrane</keyword>
<dbReference type="EMBL" id="JAOTOJ010000003">
    <property type="protein sequence ID" value="KAK9404024.1"/>
    <property type="molecule type" value="Genomic_DNA"/>
</dbReference>
<evidence type="ECO:0000256" key="9">
    <source>
        <dbReference type="ARBA" id="ARBA00023157"/>
    </source>
</evidence>
<dbReference type="InterPro" id="IPR003599">
    <property type="entry name" value="Ig_sub"/>
</dbReference>
<evidence type="ECO:0000256" key="5">
    <source>
        <dbReference type="ARBA" id="ARBA00022737"/>
    </source>
</evidence>
<dbReference type="InterPro" id="IPR008424">
    <property type="entry name" value="Ig_C2-set"/>
</dbReference>
<keyword evidence="4" id="KW-0732">Signal</keyword>
<keyword evidence="6" id="KW-0130">Cell adhesion</keyword>
<keyword evidence="10" id="KW-0325">Glycoprotein</keyword>
<evidence type="ECO:0000313" key="15">
    <source>
        <dbReference type="EMBL" id="KAK9404024.1"/>
    </source>
</evidence>
<dbReference type="GO" id="GO:0098609">
    <property type="term" value="P:cell-cell adhesion"/>
    <property type="evidence" value="ECO:0007669"/>
    <property type="project" value="InterPro"/>
</dbReference>
<evidence type="ECO:0000256" key="12">
    <source>
        <dbReference type="SAM" id="MobiDB-lite"/>
    </source>
</evidence>
<dbReference type="Pfam" id="PF13927">
    <property type="entry name" value="Ig_3"/>
    <property type="match status" value="1"/>
</dbReference>
<comment type="subcellular location">
    <subcellularLocation>
        <location evidence="1">Cell membrane</location>
        <topology evidence="1">Single-pass type I membrane protein</topology>
    </subcellularLocation>
</comment>
<dbReference type="SMART" id="SM00408">
    <property type="entry name" value="IGc2"/>
    <property type="match status" value="1"/>
</dbReference>
<keyword evidence="9" id="KW-1015">Disulfide bond</keyword>
<dbReference type="AlphaFoldDB" id="A0AAW1BP80"/>
<dbReference type="GO" id="GO:0005886">
    <property type="term" value="C:plasma membrane"/>
    <property type="evidence" value="ECO:0007669"/>
    <property type="project" value="UniProtKB-SubCell"/>
</dbReference>
<dbReference type="InterPro" id="IPR003989">
    <property type="entry name" value="VCAM-1"/>
</dbReference>
<dbReference type="PRINTS" id="PR01472">
    <property type="entry name" value="ICAMVCAM1"/>
</dbReference>
<gene>
    <name evidence="15" type="ORF">NXF25_008851</name>
</gene>
<dbReference type="PRINTS" id="PR01474">
    <property type="entry name" value="VCAM1"/>
</dbReference>
<proteinExistence type="predicted"/>
<evidence type="ECO:0000256" key="4">
    <source>
        <dbReference type="ARBA" id="ARBA00022729"/>
    </source>
</evidence>
<evidence type="ECO:0000256" key="2">
    <source>
        <dbReference type="ARBA" id="ARBA00022475"/>
    </source>
</evidence>
<organism evidence="15 16">
    <name type="scientific">Crotalus adamanteus</name>
    <name type="common">Eastern diamondback rattlesnake</name>
    <dbReference type="NCBI Taxonomy" id="8729"/>
    <lineage>
        <taxon>Eukaryota</taxon>
        <taxon>Metazoa</taxon>
        <taxon>Chordata</taxon>
        <taxon>Craniata</taxon>
        <taxon>Vertebrata</taxon>
        <taxon>Euteleostomi</taxon>
        <taxon>Lepidosauria</taxon>
        <taxon>Squamata</taxon>
        <taxon>Bifurcata</taxon>
        <taxon>Unidentata</taxon>
        <taxon>Episquamata</taxon>
        <taxon>Toxicofera</taxon>
        <taxon>Serpentes</taxon>
        <taxon>Colubroidea</taxon>
        <taxon>Viperidae</taxon>
        <taxon>Crotalinae</taxon>
        <taxon>Crotalus</taxon>
    </lineage>
</organism>
<dbReference type="InterPro" id="IPR013783">
    <property type="entry name" value="Ig-like_fold"/>
</dbReference>
<protein>
    <submittedName>
        <fullName evidence="15">Vascular cell adhesion protein 1</fullName>
    </submittedName>
</protein>
<feature type="compositionally biased region" description="Low complexity" evidence="12">
    <location>
        <begin position="344"/>
        <end position="368"/>
    </location>
</feature>
<dbReference type="InterPro" id="IPR003598">
    <property type="entry name" value="Ig_sub2"/>
</dbReference>